<name>A0ACA9NAH5_9GLOM</name>
<organism evidence="1 2">
    <name type="scientific">Dentiscutata heterogama</name>
    <dbReference type="NCBI Taxonomy" id="1316150"/>
    <lineage>
        <taxon>Eukaryota</taxon>
        <taxon>Fungi</taxon>
        <taxon>Fungi incertae sedis</taxon>
        <taxon>Mucoromycota</taxon>
        <taxon>Glomeromycotina</taxon>
        <taxon>Glomeromycetes</taxon>
        <taxon>Diversisporales</taxon>
        <taxon>Gigasporaceae</taxon>
        <taxon>Dentiscutata</taxon>
    </lineage>
</organism>
<dbReference type="Proteomes" id="UP000789702">
    <property type="component" value="Unassembled WGS sequence"/>
</dbReference>
<evidence type="ECO:0000313" key="1">
    <source>
        <dbReference type="EMBL" id="CAG8645374.1"/>
    </source>
</evidence>
<protein>
    <submittedName>
        <fullName evidence="1">5125_t:CDS:1</fullName>
    </submittedName>
</protein>
<keyword evidence="2" id="KW-1185">Reference proteome</keyword>
<feature type="non-terminal residue" evidence="1">
    <location>
        <position position="1"/>
    </location>
</feature>
<reference evidence="1" key="1">
    <citation type="submission" date="2021-06" db="EMBL/GenBank/DDBJ databases">
        <authorList>
            <person name="Kallberg Y."/>
            <person name="Tangrot J."/>
            <person name="Rosling A."/>
        </authorList>
    </citation>
    <scope>NUCLEOTIDE SEQUENCE</scope>
    <source>
        <strain evidence="1">IL203A</strain>
    </source>
</reference>
<evidence type="ECO:0000313" key="2">
    <source>
        <dbReference type="Proteomes" id="UP000789702"/>
    </source>
</evidence>
<proteinExistence type="predicted"/>
<comment type="caution">
    <text evidence="1">The sequence shown here is derived from an EMBL/GenBank/DDBJ whole genome shotgun (WGS) entry which is preliminary data.</text>
</comment>
<accession>A0ACA9NAH5</accession>
<dbReference type="EMBL" id="CAJVPU010015225">
    <property type="protein sequence ID" value="CAG8645374.1"/>
    <property type="molecule type" value="Genomic_DNA"/>
</dbReference>
<gene>
    <name evidence="1" type="ORF">DHETER_LOCUS9036</name>
</gene>
<sequence>QLSSYLAGTGIDPVANRDQVFGILRGCLHGRALEWFDRKILGKRWELHNIFANHGQAALEFLRLPMTMQMVLDDAERIGTEQPLADLFEILERIEIRRAEKKLGLVSKIPQSNSNSENGLTEAEISKIINAVKSKKK</sequence>